<evidence type="ECO:0000313" key="1">
    <source>
        <dbReference type="EMBL" id="CAI2768022.1"/>
    </source>
</evidence>
<dbReference type="Proteomes" id="UP001152749">
    <property type="component" value="Chromosome"/>
</dbReference>
<dbReference type="KEGG" id="fcs:TRV642_3212"/>
<sequence>MKEIDFFFCSLFRPKNLCFYVLNLLFFNYTQWASLNNTALLINQEY</sequence>
<dbReference type="EMBL" id="OX336425">
    <property type="protein sequence ID" value="CAI2768022.1"/>
    <property type="molecule type" value="Genomic_DNA"/>
</dbReference>
<reference evidence="1" key="1">
    <citation type="submission" date="2022-09" db="EMBL/GenBank/DDBJ databases">
        <authorList>
            <person name="Duchaud E."/>
        </authorList>
    </citation>
    <scope>NUCLEOTIDE SEQUENCE</scope>
    <source>
        <strain evidence="1">TRV642</strain>
    </source>
</reference>
<accession>A0A9W4TI64</accession>
<protein>
    <submittedName>
        <fullName evidence="1">Uncharacterized protein</fullName>
    </submittedName>
</protein>
<evidence type="ECO:0000313" key="2">
    <source>
        <dbReference type="Proteomes" id="UP001152749"/>
    </source>
</evidence>
<organism evidence="1 2">
    <name type="scientific">Flavobacterium collinsii</name>
    <dbReference type="NCBI Taxonomy" id="1114861"/>
    <lineage>
        <taxon>Bacteria</taxon>
        <taxon>Pseudomonadati</taxon>
        <taxon>Bacteroidota</taxon>
        <taxon>Flavobacteriia</taxon>
        <taxon>Flavobacteriales</taxon>
        <taxon>Flavobacteriaceae</taxon>
        <taxon>Flavobacterium</taxon>
    </lineage>
</organism>
<gene>
    <name evidence="1" type="ORF">TRV642_3212</name>
</gene>
<proteinExistence type="predicted"/>
<dbReference type="AlphaFoldDB" id="A0A9W4TI64"/>
<name>A0A9W4TI64_9FLAO</name>